<feature type="transmembrane region" description="Helical" evidence="1">
    <location>
        <begin position="223"/>
        <end position="241"/>
    </location>
</feature>
<comment type="caution">
    <text evidence="2">The sequence shown here is derived from an EMBL/GenBank/DDBJ whole genome shotgun (WGS) entry which is preliminary data.</text>
</comment>
<evidence type="ECO:0000313" key="2">
    <source>
        <dbReference type="EMBL" id="GCE26927.1"/>
    </source>
</evidence>
<dbReference type="OrthoDB" id="9925967at2"/>
<evidence type="ECO:0000256" key="1">
    <source>
        <dbReference type="SAM" id="Phobius"/>
    </source>
</evidence>
<dbReference type="EMBL" id="BIFT01000001">
    <property type="protein sequence ID" value="GCE26927.1"/>
    <property type="molecule type" value="Genomic_DNA"/>
</dbReference>
<organism evidence="2 3">
    <name type="scientific">Dictyobacter alpinus</name>
    <dbReference type="NCBI Taxonomy" id="2014873"/>
    <lineage>
        <taxon>Bacteria</taxon>
        <taxon>Bacillati</taxon>
        <taxon>Chloroflexota</taxon>
        <taxon>Ktedonobacteria</taxon>
        <taxon>Ktedonobacterales</taxon>
        <taxon>Dictyobacteraceae</taxon>
        <taxon>Dictyobacter</taxon>
    </lineage>
</organism>
<sequence length="242" mass="26542">MKRCRSCNYENVATSIHCERCGFLLDSNSIEYTIAPQSIYSTVGEEIPPPPPPITPAGYGSGVNNSYYSPPGAGEYRPDGPASYYVPSEYQSDRPAQQHYAPGSYLPPTVAASSRKRTVGGSVLSSILYIWGMLWALMGFFGTFSAGLNEGMVGLIIFGGLLFGLVVLFLLLILYKQARLKSGWRVVWTLTATVLEFFALLISESLLMAQHHPDKVEQAMQNYYLGIPLCVYGLVVTVIAFI</sequence>
<keyword evidence="1" id="KW-0812">Transmembrane</keyword>
<keyword evidence="1" id="KW-0472">Membrane</keyword>
<name>A0A402B6I1_9CHLR</name>
<proteinExistence type="predicted"/>
<feature type="transmembrane region" description="Helical" evidence="1">
    <location>
        <begin position="123"/>
        <end position="146"/>
    </location>
</feature>
<keyword evidence="3" id="KW-1185">Reference proteome</keyword>
<accession>A0A402B6I1</accession>
<feature type="transmembrane region" description="Helical" evidence="1">
    <location>
        <begin position="152"/>
        <end position="174"/>
    </location>
</feature>
<dbReference type="Proteomes" id="UP000287171">
    <property type="component" value="Unassembled WGS sequence"/>
</dbReference>
<dbReference type="AlphaFoldDB" id="A0A402B6I1"/>
<reference evidence="3" key="1">
    <citation type="submission" date="2018-12" db="EMBL/GenBank/DDBJ databases">
        <title>Tengunoibacter tsumagoiensis gen. nov., sp. nov., Dictyobacter kobayashii sp. nov., D. alpinus sp. nov., and D. joshuensis sp. nov. and description of Dictyobacteraceae fam. nov. within the order Ktedonobacterales isolated from Tengu-no-mugimeshi.</title>
        <authorList>
            <person name="Wang C.M."/>
            <person name="Zheng Y."/>
            <person name="Sakai Y."/>
            <person name="Toyoda A."/>
            <person name="Minakuchi Y."/>
            <person name="Abe K."/>
            <person name="Yokota A."/>
            <person name="Yabe S."/>
        </authorList>
    </citation>
    <scope>NUCLEOTIDE SEQUENCE [LARGE SCALE GENOMIC DNA]</scope>
    <source>
        <strain evidence="3">Uno16</strain>
    </source>
</reference>
<feature type="transmembrane region" description="Helical" evidence="1">
    <location>
        <begin position="186"/>
        <end position="203"/>
    </location>
</feature>
<protein>
    <submittedName>
        <fullName evidence="2">Uncharacterized protein</fullName>
    </submittedName>
</protein>
<keyword evidence="1" id="KW-1133">Transmembrane helix</keyword>
<dbReference type="RefSeq" id="WP_126627332.1">
    <property type="nucleotide sequence ID" value="NZ_BIFT01000001.1"/>
</dbReference>
<evidence type="ECO:0000313" key="3">
    <source>
        <dbReference type="Proteomes" id="UP000287171"/>
    </source>
</evidence>
<gene>
    <name evidence="2" type="ORF">KDA_24110</name>
</gene>